<dbReference type="Gene3D" id="3.30.565.10">
    <property type="entry name" value="Histidine kinase-like ATPase, C-terminal domain"/>
    <property type="match status" value="1"/>
</dbReference>
<evidence type="ECO:0000256" key="4">
    <source>
        <dbReference type="ARBA" id="ARBA00022679"/>
    </source>
</evidence>
<evidence type="ECO:0000256" key="7">
    <source>
        <dbReference type="SAM" id="MobiDB-lite"/>
    </source>
</evidence>
<dbReference type="InterPro" id="IPR011006">
    <property type="entry name" value="CheY-like_superfamily"/>
</dbReference>
<keyword evidence="5 10" id="KW-0418">Kinase</keyword>
<evidence type="ECO:0000256" key="3">
    <source>
        <dbReference type="ARBA" id="ARBA00022553"/>
    </source>
</evidence>
<dbReference type="SMART" id="SM00388">
    <property type="entry name" value="HisKA"/>
    <property type="match status" value="1"/>
</dbReference>
<dbReference type="InterPro" id="IPR036097">
    <property type="entry name" value="HisK_dim/P_sf"/>
</dbReference>
<name>Q6SLC8_COCHE</name>
<dbReference type="Gene3D" id="1.10.287.130">
    <property type="match status" value="1"/>
</dbReference>
<dbReference type="Pfam" id="PF02518">
    <property type="entry name" value="HATPase_c"/>
    <property type="match status" value="1"/>
</dbReference>
<dbReference type="InterPro" id="IPR003594">
    <property type="entry name" value="HATPase_dom"/>
</dbReference>
<dbReference type="InterPro" id="IPR005467">
    <property type="entry name" value="His_kinase_dom"/>
</dbReference>
<dbReference type="SMART" id="SM00387">
    <property type="entry name" value="HATPase_c"/>
    <property type="match status" value="1"/>
</dbReference>
<dbReference type="Gene3D" id="3.30.450.20">
    <property type="entry name" value="PAS domain"/>
    <property type="match status" value="2"/>
</dbReference>
<dbReference type="Pfam" id="PF13188">
    <property type="entry name" value="PAS_8"/>
    <property type="match status" value="1"/>
</dbReference>
<comment type="catalytic activity">
    <reaction evidence="1">
        <text>ATP + protein L-histidine = ADP + protein N-phospho-L-histidine.</text>
        <dbReference type="EC" id="2.7.13.3"/>
    </reaction>
</comment>
<dbReference type="SUPFAM" id="SSF55785">
    <property type="entry name" value="PYP-like sensor domain (PAS domain)"/>
    <property type="match status" value="1"/>
</dbReference>
<dbReference type="CDD" id="cd00082">
    <property type="entry name" value="HisKA"/>
    <property type="match status" value="1"/>
</dbReference>
<organism evidence="10">
    <name type="scientific">Cochliobolus heterostrophus</name>
    <name type="common">Southern corn leaf blight fungus</name>
    <name type="synonym">Bipolaris maydis</name>
    <dbReference type="NCBI Taxonomy" id="5016"/>
    <lineage>
        <taxon>Eukaryota</taxon>
        <taxon>Fungi</taxon>
        <taxon>Dikarya</taxon>
        <taxon>Ascomycota</taxon>
        <taxon>Pezizomycotina</taxon>
        <taxon>Dothideomycetes</taxon>
        <taxon>Pleosporomycetidae</taxon>
        <taxon>Pleosporales</taxon>
        <taxon>Pleosporineae</taxon>
        <taxon>Pleosporaceae</taxon>
        <taxon>Bipolaris</taxon>
    </lineage>
</organism>
<gene>
    <name evidence="10" type="primary">HHK19</name>
</gene>
<dbReference type="InterPro" id="IPR000014">
    <property type="entry name" value="PAS"/>
</dbReference>
<dbReference type="InterPro" id="IPR001789">
    <property type="entry name" value="Sig_transdc_resp-reg_receiver"/>
</dbReference>
<dbReference type="SUPFAM" id="SSF55874">
    <property type="entry name" value="ATPase domain of HSP90 chaperone/DNA topoisomerase II/histidine kinase"/>
    <property type="match status" value="1"/>
</dbReference>
<dbReference type="Pfam" id="PF00072">
    <property type="entry name" value="Response_reg"/>
    <property type="match status" value="1"/>
</dbReference>
<dbReference type="SUPFAM" id="SSF52172">
    <property type="entry name" value="CheY-like"/>
    <property type="match status" value="1"/>
</dbReference>
<feature type="domain" description="Response regulatory" evidence="9">
    <location>
        <begin position="1027"/>
        <end position="1161"/>
    </location>
</feature>
<dbReference type="InterPro" id="IPR003661">
    <property type="entry name" value="HisK_dim/P_dom"/>
</dbReference>
<keyword evidence="3 6" id="KW-0597">Phosphoprotein</keyword>
<dbReference type="EC" id="2.7.13.3" evidence="2"/>
<evidence type="ECO:0000256" key="6">
    <source>
        <dbReference type="PROSITE-ProRule" id="PRU00169"/>
    </source>
</evidence>
<dbReference type="PRINTS" id="PR00344">
    <property type="entry name" value="BCTRLSENSOR"/>
</dbReference>
<feature type="compositionally biased region" description="Polar residues" evidence="7">
    <location>
        <begin position="995"/>
        <end position="1011"/>
    </location>
</feature>
<reference evidence="10" key="1">
    <citation type="journal article" date="2003" name="Eukaryot. Cell">
        <title>Whole-genome analysis of two-component signal transduction genes in fungal pathogens.</title>
        <authorList>
            <person name="Catlett N.L."/>
            <person name="Yoder O.C."/>
            <person name="Turgeon B.G."/>
        </authorList>
    </citation>
    <scope>NUCLEOTIDE SEQUENCE</scope>
    <source>
        <strain evidence="10">C4</strain>
    </source>
</reference>
<accession>Q6SLC8</accession>
<feature type="modified residue" description="4-aspartylphosphate" evidence="6">
    <location>
        <position position="1090"/>
    </location>
</feature>
<dbReference type="Gene3D" id="3.40.50.2300">
    <property type="match status" value="1"/>
</dbReference>
<evidence type="ECO:0000256" key="1">
    <source>
        <dbReference type="ARBA" id="ARBA00000085"/>
    </source>
</evidence>
<keyword evidence="4" id="KW-0808">Transferase</keyword>
<proteinExistence type="predicted"/>
<dbReference type="InterPro" id="IPR004358">
    <property type="entry name" value="Sig_transdc_His_kin-like_C"/>
</dbReference>
<feature type="region of interest" description="Disordered" evidence="7">
    <location>
        <begin position="993"/>
        <end position="1023"/>
    </location>
</feature>
<dbReference type="PROSITE" id="PS50110">
    <property type="entry name" value="RESPONSE_REGULATORY"/>
    <property type="match status" value="1"/>
</dbReference>
<dbReference type="CDD" id="cd00130">
    <property type="entry name" value="PAS"/>
    <property type="match status" value="1"/>
</dbReference>
<dbReference type="PANTHER" id="PTHR43047">
    <property type="entry name" value="TWO-COMPONENT HISTIDINE PROTEIN KINASE"/>
    <property type="match status" value="1"/>
</dbReference>
<evidence type="ECO:0000259" key="9">
    <source>
        <dbReference type="PROSITE" id="PS50110"/>
    </source>
</evidence>
<dbReference type="EMBL" id="AY456022">
    <property type="protein sequence ID" value="AAR29898.1"/>
    <property type="molecule type" value="Genomic_DNA"/>
</dbReference>
<evidence type="ECO:0000256" key="5">
    <source>
        <dbReference type="ARBA" id="ARBA00022777"/>
    </source>
</evidence>
<dbReference type="SUPFAM" id="SSF47384">
    <property type="entry name" value="Homodimeric domain of signal transducing histidine kinase"/>
    <property type="match status" value="1"/>
</dbReference>
<dbReference type="AlphaFoldDB" id="Q6SLC8"/>
<dbReference type="SMART" id="SM00448">
    <property type="entry name" value="REC"/>
    <property type="match status" value="1"/>
</dbReference>
<feature type="domain" description="Histidine kinase" evidence="8">
    <location>
        <begin position="698"/>
        <end position="985"/>
    </location>
</feature>
<dbReference type="CDD" id="cd17546">
    <property type="entry name" value="REC_hyHK_CKI1_RcsC-like"/>
    <property type="match status" value="1"/>
</dbReference>
<evidence type="ECO:0000256" key="2">
    <source>
        <dbReference type="ARBA" id="ARBA00012438"/>
    </source>
</evidence>
<evidence type="ECO:0000259" key="8">
    <source>
        <dbReference type="PROSITE" id="PS50109"/>
    </source>
</evidence>
<dbReference type="InterPro" id="IPR036890">
    <property type="entry name" value="HATPase_C_sf"/>
</dbReference>
<dbReference type="PROSITE" id="PS50109">
    <property type="entry name" value="HIS_KIN"/>
    <property type="match status" value="1"/>
</dbReference>
<evidence type="ECO:0000313" key="10">
    <source>
        <dbReference type="EMBL" id="AAR29898.1"/>
    </source>
</evidence>
<sequence>MSTELETAEHAGAKSHLSFLTEPTGDSAIDSDLQYIRELNWADTAPGPIAEWPRELLVLINLAMLSPQPQLFLLGRDSTILYNTAYGRLLRDYHPLYQGRPIALNTAMVGHGPAIPRLTQPENDGSGMDNEHQIPCFFPQHGLLQEVFLRATMVKLPLSLDGYHVTAYDTTKEVLQRRRERSLDHIRRASKDATDLNALWASTLRGISNGNGDISFAAIYSANSKLVSEHETGFISNEISTDEFKLAGTVGSFTTPLPSRIKRGEDQAWIKAIYKAVDLRIPEPLHATDGSLPPEMCHASRDRCYGDDSHQAVILPSIMGKSGNVYAVLILGLAPRCPYDSSYQAWVGTLHQHFCSSVAAITIAETRKLAKENDQKLIAKEKEMLAKEMKLRQQEAVLATGKMQRMLQVIEAARLVFFIIRMDFADLLKARRNAYTNDKQEAFCNLSGCSRDVDVQYRTVLMELCEQDDQSLLTSHLQSLVAGRSTTLAVRFRPHGRERKWVQIACVPMLDNALGVVGITGCVAALDVQQKIEYEATVGGAGVSDQVRLNKWRLLDFIENANIGVLVFDEKRTPSFANKTWFQMTGHPSVSVTSIQFRSIVFPEDISEFDARLESIFKFRKPESFHIRLKSLHKGPPNYSEHTWVQFAAFPDMVDDGSLQITTTITDISEFKYSELLQRAKLEEAIESKRQQENFVDMTSHEIRNPLGAVMHCADALSHSLSEMKLILDRASRQDGPDVDHKTTTKRLQECTSSMIEATDTIMACTVHQKRIIDDILSISKLDSNLLEICPSAFQVKTFLEQVESTFRFEATQAGVTFTITPDPSLSQLGVDWIEADPGRIMQVLVNLVANAIKFTKDSPQSKNVTLRVGASSSRPADVFADLMMVASPTSSQKEEAKAAIVSNGQELYLWCSVKDTGCGMDSASMKRIFSRFIQASPKTYSKYGGSGLGLFISRKLVALQGGEIGFASQENAGSTFAFYAKASRAVSPEFALTVPTSPSRPTEVSSNSRHSAGPGSPKARDKRQLSVLLVEDNMVNQRVLKKQLQQHGYIVHTADNGQKAFDFIKTSRHWKAYPDTTASDSYIDVILMDVEMPVMNGLQCAKMIRTAQNNGQINKHLQIVAVTANARPEQLKRATEAGMDDAISKPFRVKDLVRVIDRLGALE</sequence>
<protein>
    <recommendedName>
        <fullName evidence="2">histidine kinase</fullName>
        <ecNumber evidence="2">2.7.13.3</ecNumber>
    </recommendedName>
</protein>
<dbReference type="InterPro" id="IPR035965">
    <property type="entry name" value="PAS-like_dom_sf"/>
</dbReference>
<dbReference type="GO" id="GO:0000155">
    <property type="term" value="F:phosphorelay sensor kinase activity"/>
    <property type="evidence" value="ECO:0007669"/>
    <property type="project" value="InterPro"/>
</dbReference>